<gene>
    <name evidence="6" type="ORF">DSTB1V02_LOCUS5920</name>
</gene>
<keyword evidence="1" id="KW-0963">Cytoplasm</keyword>
<dbReference type="OrthoDB" id="3176171at2759"/>
<keyword evidence="2" id="KW-0493">Microtubule</keyword>
<keyword evidence="7" id="KW-1185">Reference proteome</keyword>
<evidence type="ECO:0000256" key="3">
    <source>
        <dbReference type="ARBA" id="ARBA00023054"/>
    </source>
</evidence>
<evidence type="ECO:0000259" key="5">
    <source>
        <dbReference type="Pfam" id="PF22923"/>
    </source>
</evidence>
<name>A0A7R8XAP8_9CRUS</name>
<feature type="region of interest" description="Disordered" evidence="4">
    <location>
        <begin position="79"/>
        <end position="102"/>
    </location>
</feature>
<dbReference type="Pfam" id="PF22923">
    <property type="entry name" value="KIF2A-like_1st"/>
    <property type="match status" value="1"/>
</dbReference>
<dbReference type="EMBL" id="CAJPEV010001025">
    <property type="protein sequence ID" value="CAG0890238.1"/>
    <property type="molecule type" value="Genomic_DNA"/>
</dbReference>
<dbReference type="Proteomes" id="UP000677054">
    <property type="component" value="Unassembled WGS sequence"/>
</dbReference>
<dbReference type="InterPro" id="IPR054473">
    <property type="entry name" value="KIF2A-like_N"/>
</dbReference>
<sequence>MASNCNILFTESGPNGLYSGCQVDIRRTDGRIHSAVVSSINMDVGSVTVEWFEKGETKGKEIEFEALIELNPQILAPEPQTLPHPNKLQRTGGVVGQVKDPQ</sequence>
<organism evidence="6">
    <name type="scientific">Darwinula stevensoni</name>
    <dbReference type="NCBI Taxonomy" id="69355"/>
    <lineage>
        <taxon>Eukaryota</taxon>
        <taxon>Metazoa</taxon>
        <taxon>Ecdysozoa</taxon>
        <taxon>Arthropoda</taxon>
        <taxon>Crustacea</taxon>
        <taxon>Oligostraca</taxon>
        <taxon>Ostracoda</taxon>
        <taxon>Podocopa</taxon>
        <taxon>Podocopida</taxon>
        <taxon>Darwinulocopina</taxon>
        <taxon>Darwinuloidea</taxon>
        <taxon>Darwinulidae</taxon>
        <taxon>Darwinula</taxon>
    </lineage>
</organism>
<evidence type="ECO:0000313" key="7">
    <source>
        <dbReference type="Proteomes" id="UP000677054"/>
    </source>
</evidence>
<reference evidence="6" key="1">
    <citation type="submission" date="2020-11" db="EMBL/GenBank/DDBJ databases">
        <authorList>
            <person name="Tran Van P."/>
        </authorList>
    </citation>
    <scope>NUCLEOTIDE SEQUENCE</scope>
</reference>
<dbReference type="EMBL" id="LR900542">
    <property type="protein sequence ID" value="CAD7246056.1"/>
    <property type="molecule type" value="Genomic_DNA"/>
</dbReference>
<dbReference type="GO" id="GO:0005874">
    <property type="term" value="C:microtubule"/>
    <property type="evidence" value="ECO:0007669"/>
    <property type="project" value="UniProtKB-KW"/>
</dbReference>
<evidence type="ECO:0000256" key="1">
    <source>
        <dbReference type="ARBA" id="ARBA00022490"/>
    </source>
</evidence>
<dbReference type="AlphaFoldDB" id="A0A7R8XAP8"/>
<evidence type="ECO:0000256" key="2">
    <source>
        <dbReference type="ARBA" id="ARBA00022701"/>
    </source>
</evidence>
<feature type="domain" description="Kinesin-like protein KIF2A-like N-terminal" evidence="5">
    <location>
        <begin position="17"/>
        <end position="68"/>
    </location>
</feature>
<proteinExistence type="predicted"/>
<protein>
    <recommendedName>
        <fullName evidence="5">Kinesin-like protein KIF2A-like N-terminal domain-containing protein</fullName>
    </recommendedName>
</protein>
<evidence type="ECO:0000313" key="6">
    <source>
        <dbReference type="EMBL" id="CAD7246056.1"/>
    </source>
</evidence>
<accession>A0A7R8XAP8</accession>
<keyword evidence="3" id="KW-0175">Coiled coil</keyword>
<evidence type="ECO:0000256" key="4">
    <source>
        <dbReference type="SAM" id="MobiDB-lite"/>
    </source>
</evidence>